<keyword evidence="6 13" id="KW-0812">Transmembrane</keyword>
<comment type="similarity">
    <text evidence="12">Belongs to the cytochrome b561 family.</text>
</comment>
<keyword evidence="3" id="KW-0813">Transport</keyword>
<feature type="transmembrane region" description="Helical" evidence="13">
    <location>
        <begin position="12"/>
        <end position="31"/>
    </location>
</feature>
<keyword evidence="10" id="KW-0408">Iron</keyword>
<reference evidence="16" key="1">
    <citation type="journal article" date="2019" name="Int. J. Syst. Evol. Microbiol.">
        <title>The Global Catalogue of Microorganisms (GCM) 10K type strain sequencing project: providing services to taxonomists for standard genome sequencing and annotation.</title>
        <authorList>
            <consortium name="The Broad Institute Genomics Platform"/>
            <consortium name="The Broad Institute Genome Sequencing Center for Infectious Disease"/>
            <person name="Wu L."/>
            <person name="Ma J."/>
        </authorList>
    </citation>
    <scope>NUCLEOTIDE SEQUENCE [LARGE SCALE GENOMIC DNA]</scope>
    <source>
        <strain evidence="16">CGMCC 1.13574</strain>
    </source>
</reference>
<feature type="transmembrane region" description="Helical" evidence="13">
    <location>
        <begin position="140"/>
        <end position="164"/>
    </location>
</feature>
<dbReference type="InterPro" id="IPR016174">
    <property type="entry name" value="Di-haem_cyt_TM"/>
</dbReference>
<keyword evidence="8" id="KW-0249">Electron transport</keyword>
<feature type="transmembrane region" description="Helical" evidence="13">
    <location>
        <begin position="89"/>
        <end position="107"/>
    </location>
</feature>
<dbReference type="RefSeq" id="WP_377002839.1">
    <property type="nucleotide sequence ID" value="NZ_JBHSGG010000002.1"/>
</dbReference>
<comment type="cofactor">
    <cofactor evidence="1">
        <name>heme b</name>
        <dbReference type="ChEBI" id="CHEBI:60344"/>
    </cofactor>
</comment>
<evidence type="ECO:0000256" key="8">
    <source>
        <dbReference type="ARBA" id="ARBA00022982"/>
    </source>
</evidence>
<evidence type="ECO:0000256" key="1">
    <source>
        <dbReference type="ARBA" id="ARBA00001970"/>
    </source>
</evidence>
<dbReference type="Gene3D" id="1.20.120.1770">
    <property type="match status" value="1"/>
</dbReference>
<evidence type="ECO:0000259" key="14">
    <source>
        <dbReference type="Pfam" id="PF01292"/>
    </source>
</evidence>
<accession>A0ABV9NGC3</accession>
<organism evidence="15 16">
    <name type="scientific">Coralloluteibacterium thermophilum</name>
    <dbReference type="NCBI Taxonomy" id="2707049"/>
    <lineage>
        <taxon>Bacteria</taxon>
        <taxon>Pseudomonadati</taxon>
        <taxon>Pseudomonadota</taxon>
        <taxon>Gammaproteobacteria</taxon>
        <taxon>Lysobacterales</taxon>
        <taxon>Lysobacteraceae</taxon>
        <taxon>Coralloluteibacterium</taxon>
    </lineage>
</organism>
<evidence type="ECO:0000256" key="2">
    <source>
        <dbReference type="ARBA" id="ARBA00004651"/>
    </source>
</evidence>
<keyword evidence="11 13" id="KW-0472">Membrane</keyword>
<keyword evidence="4" id="KW-1003">Cell membrane</keyword>
<evidence type="ECO:0000256" key="4">
    <source>
        <dbReference type="ARBA" id="ARBA00022475"/>
    </source>
</evidence>
<evidence type="ECO:0000256" key="12">
    <source>
        <dbReference type="ARBA" id="ARBA00037975"/>
    </source>
</evidence>
<dbReference type="EMBL" id="JBHSGG010000002">
    <property type="protein sequence ID" value="MFC4726880.1"/>
    <property type="molecule type" value="Genomic_DNA"/>
</dbReference>
<evidence type="ECO:0000313" key="15">
    <source>
        <dbReference type="EMBL" id="MFC4726880.1"/>
    </source>
</evidence>
<dbReference type="PANTHER" id="PTHR30529:SF1">
    <property type="entry name" value="CYTOCHROME B561 HOMOLOG 2"/>
    <property type="match status" value="1"/>
</dbReference>
<evidence type="ECO:0000256" key="7">
    <source>
        <dbReference type="ARBA" id="ARBA00022723"/>
    </source>
</evidence>
<keyword evidence="9 13" id="KW-1133">Transmembrane helix</keyword>
<evidence type="ECO:0000256" key="3">
    <source>
        <dbReference type="ARBA" id="ARBA00022448"/>
    </source>
</evidence>
<proteinExistence type="inferred from homology"/>
<sequence>MDARGGYGTTVVILHWLIAIAIGVLIGTGWYMVDLEKGTPPVARFYNFHKSIGLIVLVLVALLISARLRDRPGPLPGTVPAWEVRAAEWSHRIFYVLLVLVPLSGYIESNFAKWGIRFFGLHLPSWLPENPTLYAVFNRIHVYSANLFAALIGLHIVAALAHALRRDGVMSRILPRRSRVRGAGGDSGIG</sequence>
<evidence type="ECO:0000256" key="9">
    <source>
        <dbReference type="ARBA" id="ARBA00022989"/>
    </source>
</evidence>
<feature type="domain" description="Cytochrome b561 bacterial/Ni-hydrogenase" evidence="14">
    <location>
        <begin position="7"/>
        <end position="175"/>
    </location>
</feature>
<dbReference type="InterPro" id="IPR052168">
    <property type="entry name" value="Cytochrome_b561_oxidase"/>
</dbReference>
<evidence type="ECO:0000256" key="5">
    <source>
        <dbReference type="ARBA" id="ARBA00022617"/>
    </source>
</evidence>
<dbReference type="Proteomes" id="UP001595892">
    <property type="component" value="Unassembled WGS sequence"/>
</dbReference>
<keyword evidence="7" id="KW-0479">Metal-binding</keyword>
<keyword evidence="5" id="KW-0349">Heme</keyword>
<evidence type="ECO:0000313" key="16">
    <source>
        <dbReference type="Proteomes" id="UP001595892"/>
    </source>
</evidence>
<evidence type="ECO:0000256" key="13">
    <source>
        <dbReference type="SAM" id="Phobius"/>
    </source>
</evidence>
<evidence type="ECO:0000256" key="6">
    <source>
        <dbReference type="ARBA" id="ARBA00022692"/>
    </source>
</evidence>
<comment type="caution">
    <text evidence="15">The sequence shown here is derived from an EMBL/GenBank/DDBJ whole genome shotgun (WGS) entry which is preliminary data.</text>
</comment>
<dbReference type="SUPFAM" id="SSF81342">
    <property type="entry name" value="Transmembrane di-heme cytochromes"/>
    <property type="match status" value="1"/>
</dbReference>
<protein>
    <submittedName>
        <fullName evidence="15">Cytochrome b</fullName>
    </submittedName>
</protein>
<feature type="transmembrane region" description="Helical" evidence="13">
    <location>
        <begin position="51"/>
        <end position="68"/>
    </location>
</feature>
<evidence type="ECO:0000256" key="11">
    <source>
        <dbReference type="ARBA" id="ARBA00023136"/>
    </source>
</evidence>
<dbReference type="PANTHER" id="PTHR30529">
    <property type="entry name" value="CYTOCHROME B561"/>
    <property type="match status" value="1"/>
</dbReference>
<gene>
    <name evidence="15" type="ORF">ACFO3Q_01635</name>
</gene>
<comment type="subcellular location">
    <subcellularLocation>
        <location evidence="2">Cell membrane</location>
        <topology evidence="2">Multi-pass membrane protein</topology>
    </subcellularLocation>
</comment>
<dbReference type="InterPro" id="IPR011577">
    <property type="entry name" value="Cyt_b561_bac/Ni-Hgenase"/>
</dbReference>
<evidence type="ECO:0000256" key="10">
    <source>
        <dbReference type="ARBA" id="ARBA00023004"/>
    </source>
</evidence>
<keyword evidence="16" id="KW-1185">Reference proteome</keyword>
<name>A0ABV9NGC3_9GAMM</name>
<dbReference type="Pfam" id="PF01292">
    <property type="entry name" value="Ni_hydr_CYTB"/>
    <property type="match status" value="1"/>
</dbReference>